<dbReference type="CDD" id="cd03801">
    <property type="entry name" value="GT4_PimA-like"/>
    <property type="match status" value="1"/>
</dbReference>
<name>A0A1B2DPW7_9BACL</name>
<protein>
    <submittedName>
        <fullName evidence="3">Glycosyl transferase family 1</fullName>
    </submittedName>
</protein>
<dbReference type="AlphaFoldDB" id="A0A1B2DPW7"/>
<feature type="compositionally biased region" description="Polar residues" evidence="1">
    <location>
        <begin position="73"/>
        <end position="82"/>
    </location>
</feature>
<dbReference type="PANTHER" id="PTHR46656:SF3">
    <property type="entry name" value="PUTATIVE-RELATED"/>
    <property type="match status" value="1"/>
</dbReference>
<accession>A0A1B2DPW7</accession>
<evidence type="ECO:0000256" key="1">
    <source>
        <dbReference type="SAM" id="MobiDB-lite"/>
    </source>
</evidence>
<feature type="compositionally biased region" description="Basic and acidic residues" evidence="1">
    <location>
        <begin position="1"/>
        <end position="11"/>
    </location>
</feature>
<dbReference type="EMBL" id="CP016808">
    <property type="protein sequence ID" value="ANY69755.1"/>
    <property type="molecule type" value="Genomic_DNA"/>
</dbReference>
<feature type="domain" description="Glycosyl transferase family 1" evidence="2">
    <location>
        <begin position="274"/>
        <end position="389"/>
    </location>
</feature>
<sequence length="471" mass="53726">MSPYANDEKGRKQVAKSLKRKRHQTSAKRKQHSSSTKSLLAKRRKRKAIKPRAKRRAERRKKNNGGLRKTKNRASSSLSQHVKQTRQAEDHSPAEEVIDPQPWTAQGINLVGFIHAEMGIGESARLAARAIERAEIPFGILNFPLQVATRMSDMSWEHKKTEDRSYNTNLFHMNADYMAPAMDHFGRSLFHNRYNIGYWHWELPDFPEEFVPAFELVQEVWVSSRFVLDSVVQKSPVPVVIIPHGVEVETSPEVTRESLGLPTDRFLFTMMYDVQSYTHRKNPQAVIEAFRLAFPKNDPTVGLVLKVNNTNFRPEDIEPLHQLAAEHGNIFIIDRIFSRLEVNSLLSVTDCFVSLHRAEGFGLGLAEAMYLGKPVIGTNWSGNTDFMNETNSCPVNYELVQVGTDWGPYQGYQTWAEPDVHHAAFYMQKLIQEPEWREAIAAQGQHTIHTSFSPQVVGGMIRARLTELTLL</sequence>
<organism evidence="3">
    <name type="scientific">Paenibacillus sp. BIHB 4019</name>
    <dbReference type="NCBI Taxonomy" id="1870819"/>
    <lineage>
        <taxon>Bacteria</taxon>
        <taxon>Bacillati</taxon>
        <taxon>Bacillota</taxon>
        <taxon>Bacilli</taxon>
        <taxon>Bacillales</taxon>
        <taxon>Paenibacillaceae</taxon>
        <taxon>Paenibacillus</taxon>
    </lineage>
</organism>
<feature type="region of interest" description="Disordered" evidence="1">
    <location>
        <begin position="1"/>
        <end position="101"/>
    </location>
</feature>
<proteinExistence type="predicted"/>
<evidence type="ECO:0000259" key="2">
    <source>
        <dbReference type="Pfam" id="PF00534"/>
    </source>
</evidence>
<dbReference type="Pfam" id="PF00534">
    <property type="entry name" value="Glycos_transf_1"/>
    <property type="match status" value="1"/>
</dbReference>
<gene>
    <name evidence="3" type="ORF">BBD42_27115</name>
</gene>
<dbReference type="PANTHER" id="PTHR46656">
    <property type="entry name" value="PUTATIVE-RELATED"/>
    <property type="match status" value="1"/>
</dbReference>
<dbReference type="Gene3D" id="3.40.50.2000">
    <property type="entry name" value="Glycogen Phosphorylase B"/>
    <property type="match status" value="1"/>
</dbReference>
<evidence type="ECO:0000313" key="3">
    <source>
        <dbReference type="EMBL" id="ANY69755.1"/>
    </source>
</evidence>
<dbReference type="InterPro" id="IPR001296">
    <property type="entry name" value="Glyco_trans_1"/>
</dbReference>
<dbReference type="GO" id="GO:0016757">
    <property type="term" value="F:glycosyltransferase activity"/>
    <property type="evidence" value="ECO:0007669"/>
    <property type="project" value="InterPro"/>
</dbReference>
<dbReference type="SUPFAM" id="SSF53756">
    <property type="entry name" value="UDP-Glycosyltransferase/glycogen phosphorylase"/>
    <property type="match status" value="1"/>
</dbReference>
<reference evidence="3" key="1">
    <citation type="submission" date="2016-08" db="EMBL/GenBank/DDBJ databases">
        <title>Complete Genome Seqeunce of Paenibacillus sp. BIHB 4019 from tea rhizoplane.</title>
        <authorList>
            <person name="Thakur R."/>
            <person name="Swarnkar M.K."/>
            <person name="Gulati A."/>
        </authorList>
    </citation>
    <scope>NUCLEOTIDE SEQUENCE [LARGE SCALE GENOMIC DNA]</scope>
    <source>
        <strain evidence="3">BIHB4019</strain>
    </source>
</reference>
<feature type="compositionally biased region" description="Basic residues" evidence="1">
    <location>
        <begin position="12"/>
        <end position="32"/>
    </location>
</feature>
<feature type="compositionally biased region" description="Basic residues" evidence="1">
    <location>
        <begin position="40"/>
        <end position="72"/>
    </location>
</feature>
<keyword evidence="3" id="KW-0808">Transferase</keyword>